<dbReference type="GO" id="GO:0008270">
    <property type="term" value="F:zinc ion binding"/>
    <property type="evidence" value="ECO:0007669"/>
    <property type="project" value="InterPro"/>
</dbReference>
<dbReference type="SUPFAM" id="SSF57701">
    <property type="entry name" value="Zn2/Cys6 DNA-binding domain"/>
    <property type="match status" value="1"/>
</dbReference>
<name>A0A137P061_CONC2</name>
<organism evidence="2 3">
    <name type="scientific">Conidiobolus coronatus (strain ATCC 28846 / CBS 209.66 / NRRL 28638)</name>
    <name type="common">Delacroixia coronata</name>
    <dbReference type="NCBI Taxonomy" id="796925"/>
    <lineage>
        <taxon>Eukaryota</taxon>
        <taxon>Fungi</taxon>
        <taxon>Fungi incertae sedis</taxon>
        <taxon>Zoopagomycota</taxon>
        <taxon>Entomophthoromycotina</taxon>
        <taxon>Entomophthoromycetes</taxon>
        <taxon>Entomophthorales</taxon>
        <taxon>Ancylistaceae</taxon>
        <taxon>Conidiobolus</taxon>
    </lineage>
</organism>
<gene>
    <name evidence="2" type="ORF">CONCODRAFT_9514</name>
</gene>
<dbReference type="Proteomes" id="UP000070444">
    <property type="component" value="Unassembled WGS sequence"/>
</dbReference>
<dbReference type="InterPro" id="IPR036864">
    <property type="entry name" value="Zn2-C6_fun-type_DNA-bd_sf"/>
</dbReference>
<dbReference type="InterPro" id="IPR001138">
    <property type="entry name" value="Zn2Cys6_DnaBD"/>
</dbReference>
<dbReference type="AlphaFoldDB" id="A0A137P061"/>
<dbReference type="PROSITE" id="PS50048">
    <property type="entry name" value="ZN2_CY6_FUNGAL_2"/>
    <property type="match status" value="1"/>
</dbReference>
<keyword evidence="3" id="KW-1185">Reference proteome</keyword>
<accession>A0A137P061</accession>
<evidence type="ECO:0000259" key="1">
    <source>
        <dbReference type="PROSITE" id="PS50048"/>
    </source>
</evidence>
<dbReference type="EMBL" id="KQ964586">
    <property type="protein sequence ID" value="KXN68249.1"/>
    <property type="molecule type" value="Genomic_DNA"/>
</dbReference>
<dbReference type="Pfam" id="PF00172">
    <property type="entry name" value="Zn_clus"/>
    <property type="match status" value="1"/>
</dbReference>
<dbReference type="GO" id="GO:0000981">
    <property type="term" value="F:DNA-binding transcription factor activity, RNA polymerase II-specific"/>
    <property type="evidence" value="ECO:0007669"/>
    <property type="project" value="InterPro"/>
</dbReference>
<dbReference type="CDD" id="cd00067">
    <property type="entry name" value="GAL4"/>
    <property type="match status" value="1"/>
</dbReference>
<evidence type="ECO:0000313" key="3">
    <source>
        <dbReference type="Proteomes" id="UP000070444"/>
    </source>
</evidence>
<evidence type="ECO:0000313" key="2">
    <source>
        <dbReference type="EMBL" id="KXN68249.1"/>
    </source>
</evidence>
<feature type="domain" description="Zn(2)-C6 fungal-type" evidence="1">
    <location>
        <begin position="18"/>
        <end position="48"/>
    </location>
</feature>
<protein>
    <recommendedName>
        <fullName evidence="1">Zn(2)-C6 fungal-type domain-containing protein</fullName>
    </recommendedName>
</protein>
<sequence length="208" mass="24486">MISTFRISNNNKFVYEFACERCRLGRKKCDKKVPICSRYIRMQTECRVYSRKATGIKGLSLSIKRKDVDRHSKTNTCFDSEYFIDNYFVDNDEAHLLKPISMTVNKSILSHYPSMYNALDYSEIISLLSSSLDMITQRDSSQNSLLPSDIIDYTLDPLFWEMLVGLYLRELHHNFMIFSLNYFDINTCWLRLAVYISVLMIFAKLEPR</sequence>
<dbReference type="OrthoDB" id="5213892at2759"/>
<dbReference type="Gene3D" id="4.10.240.10">
    <property type="entry name" value="Zn(2)-C6 fungal-type DNA-binding domain"/>
    <property type="match status" value="1"/>
</dbReference>
<proteinExistence type="predicted"/>
<reference evidence="2 3" key="1">
    <citation type="journal article" date="2015" name="Genome Biol. Evol.">
        <title>Phylogenomic analyses indicate that early fungi evolved digesting cell walls of algal ancestors of land plants.</title>
        <authorList>
            <person name="Chang Y."/>
            <person name="Wang S."/>
            <person name="Sekimoto S."/>
            <person name="Aerts A.L."/>
            <person name="Choi C."/>
            <person name="Clum A."/>
            <person name="LaButti K.M."/>
            <person name="Lindquist E.A."/>
            <person name="Yee Ngan C."/>
            <person name="Ohm R.A."/>
            <person name="Salamov A.A."/>
            <person name="Grigoriev I.V."/>
            <person name="Spatafora J.W."/>
            <person name="Berbee M.L."/>
        </authorList>
    </citation>
    <scope>NUCLEOTIDE SEQUENCE [LARGE SCALE GENOMIC DNA]</scope>
    <source>
        <strain evidence="2 3">NRRL 28638</strain>
    </source>
</reference>